<dbReference type="AlphaFoldDB" id="A0A327XA88"/>
<gene>
    <name evidence="2" type="ORF">LX87_01146</name>
</gene>
<dbReference type="OrthoDB" id="4548523at2"/>
<accession>A0A327XA88</accession>
<dbReference type="Pfam" id="PF00903">
    <property type="entry name" value="Glyoxalase"/>
    <property type="match status" value="1"/>
</dbReference>
<name>A0A327XA88_LARAB</name>
<evidence type="ECO:0000313" key="2">
    <source>
        <dbReference type="EMBL" id="RAK03024.1"/>
    </source>
</evidence>
<protein>
    <submittedName>
        <fullName evidence="2">Putative enzyme related to lactoylglutathione lyase</fullName>
    </submittedName>
</protein>
<dbReference type="InterPro" id="IPR004360">
    <property type="entry name" value="Glyas_Fos-R_dOase_dom"/>
</dbReference>
<evidence type="ECO:0000313" key="3">
    <source>
        <dbReference type="Proteomes" id="UP000248790"/>
    </source>
</evidence>
<reference evidence="2 3" key="1">
    <citation type="submission" date="2018-06" db="EMBL/GenBank/DDBJ databases">
        <title>Genomic Encyclopedia of Archaeal and Bacterial Type Strains, Phase II (KMG-II): from individual species to whole genera.</title>
        <authorList>
            <person name="Goeker M."/>
        </authorList>
    </citation>
    <scope>NUCLEOTIDE SEQUENCE [LARGE SCALE GENOMIC DNA]</scope>
    <source>
        <strain evidence="2 3">DSM 21851</strain>
    </source>
</reference>
<dbReference type="PROSITE" id="PS51819">
    <property type="entry name" value="VOC"/>
    <property type="match status" value="1"/>
</dbReference>
<keyword evidence="3" id="KW-1185">Reference proteome</keyword>
<organism evidence="2 3">
    <name type="scientific">Larkinella arboricola</name>
    <dbReference type="NCBI Taxonomy" id="643671"/>
    <lineage>
        <taxon>Bacteria</taxon>
        <taxon>Pseudomonadati</taxon>
        <taxon>Bacteroidota</taxon>
        <taxon>Cytophagia</taxon>
        <taxon>Cytophagales</taxon>
        <taxon>Spirosomataceae</taxon>
        <taxon>Larkinella</taxon>
    </lineage>
</organism>
<proteinExistence type="predicted"/>
<evidence type="ECO:0000259" key="1">
    <source>
        <dbReference type="PROSITE" id="PS51819"/>
    </source>
</evidence>
<dbReference type="Proteomes" id="UP000248790">
    <property type="component" value="Unassembled WGS sequence"/>
</dbReference>
<dbReference type="SUPFAM" id="SSF54593">
    <property type="entry name" value="Glyoxalase/Bleomycin resistance protein/Dihydroxybiphenyl dioxygenase"/>
    <property type="match status" value="1"/>
</dbReference>
<sequence>MASAFLGLRTVIYAAPDLVYAKSWYSTILGVTPYFDEPFYVGFSVGGYELGLDPAAKPSDGSTITYWGVPNIEKAWEHLMSHGASLHSGIEEVGEDIKVASVKDPFGNVLGIIENPHFKAE</sequence>
<feature type="domain" description="VOC" evidence="1">
    <location>
        <begin position="7"/>
        <end position="115"/>
    </location>
</feature>
<dbReference type="InterPro" id="IPR037523">
    <property type="entry name" value="VOC_core"/>
</dbReference>
<dbReference type="RefSeq" id="WP_111627172.1">
    <property type="nucleotide sequence ID" value="NZ_QLMC01000001.1"/>
</dbReference>
<dbReference type="Gene3D" id="3.10.180.10">
    <property type="entry name" value="2,3-Dihydroxybiphenyl 1,2-Dioxygenase, domain 1"/>
    <property type="match status" value="1"/>
</dbReference>
<dbReference type="GO" id="GO:0016829">
    <property type="term" value="F:lyase activity"/>
    <property type="evidence" value="ECO:0007669"/>
    <property type="project" value="UniProtKB-KW"/>
</dbReference>
<dbReference type="EMBL" id="QLMC01000001">
    <property type="protein sequence ID" value="RAK03024.1"/>
    <property type="molecule type" value="Genomic_DNA"/>
</dbReference>
<dbReference type="InterPro" id="IPR029068">
    <property type="entry name" value="Glyas_Bleomycin-R_OHBP_Dase"/>
</dbReference>
<comment type="caution">
    <text evidence="2">The sequence shown here is derived from an EMBL/GenBank/DDBJ whole genome shotgun (WGS) entry which is preliminary data.</text>
</comment>
<keyword evidence="2" id="KW-0456">Lyase</keyword>